<dbReference type="CDD" id="cd03313">
    <property type="entry name" value="enolase"/>
    <property type="match status" value="1"/>
</dbReference>
<evidence type="ECO:0000256" key="10">
    <source>
        <dbReference type="ARBA" id="ARBA00032132"/>
    </source>
</evidence>
<dbReference type="InterPro" id="IPR029017">
    <property type="entry name" value="Enolase-like_N"/>
</dbReference>
<proteinExistence type="inferred from homology"/>
<dbReference type="PANTHER" id="PTHR11902:SF1">
    <property type="entry name" value="ENOLASE"/>
    <property type="match status" value="1"/>
</dbReference>
<dbReference type="InterPro" id="IPR020809">
    <property type="entry name" value="Enolase_CS"/>
</dbReference>
<dbReference type="FunFam" id="3.30.390.10:FF:000001">
    <property type="entry name" value="Enolase"/>
    <property type="match status" value="1"/>
</dbReference>
<evidence type="ECO:0000256" key="3">
    <source>
        <dbReference type="ARBA" id="ARBA00009604"/>
    </source>
</evidence>
<dbReference type="HAMAP" id="MF_00318">
    <property type="entry name" value="Enolase"/>
    <property type="match status" value="1"/>
</dbReference>
<dbReference type="PRINTS" id="PR00148">
    <property type="entry name" value="ENOLASE"/>
</dbReference>
<dbReference type="SFLD" id="SFLDG00178">
    <property type="entry name" value="enolase"/>
    <property type="match status" value="1"/>
</dbReference>
<evidence type="ECO:0000256" key="7">
    <source>
        <dbReference type="ARBA" id="ARBA00023152"/>
    </source>
</evidence>
<organism evidence="13">
    <name type="scientific">Magallana gigas</name>
    <name type="common">Pacific oyster</name>
    <name type="synonym">Crassostrea gigas</name>
    <dbReference type="NCBI Taxonomy" id="29159"/>
    <lineage>
        <taxon>Eukaryota</taxon>
        <taxon>Metazoa</taxon>
        <taxon>Spiralia</taxon>
        <taxon>Lophotrochozoa</taxon>
        <taxon>Mollusca</taxon>
        <taxon>Bivalvia</taxon>
        <taxon>Autobranchia</taxon>
        <taxon>Pteriomorphia</taxon>
        <taxon>Ostreida</taxon>
        <taxon>Ostreoidea</taxon>
        <taxon>Ostreidae</taxon>
        <taxon>Magallana</taxon>
    </lineage>
</organism>
<dbReference type="InParanoid" id="K1QX37"/>
<dbReference type="HOGENOM" id="CLU_277340_0_0_1"/>
<dbReference type="EC" id="4.2.1.11" evidence="4"/>
<dbReference type="Gene3D" id="3.20.20.120">
    <property type="entry name" value="Enolase-like C-terminal domain"/>
    <property type="match status" value="2"/>
</dbReference>
<dbReference type="InterPro" id="IPR012496">
    <property type="entry name" value="TMC_dom"/>
</dbReference>
<reference evidence="13" key="1">
    <citation type="journal article" date="2012" name="Nature">
        <title>The oyster genome reveals stress adaptation and complexity of shell formation.</title>
        <authorList>
            <person name="Zhang G."/>
            <person name="Fang X."/>
            <person name="Guo X."/>
            <person name="Li L."/>
            <person name="Luo R."/>
            <person name="Xu F."/>
            <person name="Yang P."/>
            <person name="Zhang L."/>
            <person name="Wang X."/>
            <person name="Qi H."/>
            <person name="Xiong Z."/>
            <person name="Que H."/>
            <person name="Xie Y."/>
            <person name="Holland P.W."/>
            <person name="Paps J."/>
            <person name="Zhu Y."/>
            <person name="Wu F."/>
            <person name="Chen Y."/>
            <person name="Wang J."/>
            <person name="Peng C."/>
            <person name="Meng J."/>
            <person name="Yang L."/>
            <person name="Liu J."/>
            <person name="Wen B."/>
            <person name="Zhang N."/>
            <person name="Huang Z."/>
            <person name="Zhu Q."/>
            <person name="Feng Y."/>
            <person name="Mount A."/>
            <person name="Hedgecock D."/>
            <person name="Xu Z."/>
            <person name="Liu Y."/>
            <person name="Domazet-Loso T."/>
            <person name="Du Y."/>
            <person name="Sun X."/>
            <person name="Zhang S."/>
            <person name="Liu B."/>
            <person name="Cheng P."/>
            <person name="Jiang X."/>
            <person name="Li J."/>
            <person name="Fan D."/>
            <person name="Wang W."/>
            <person name="Fu W."/>
            <person name="Wang T."/>
            <person name="Wang B."/>
            <person name="Zhang J."/>
            <person name="Peng Z."/>
            <person name="Li Y."/>
            <person name="Li N."/>
            <person name="Wang J."/>
            <person name="Chen M."/>
            <person name="He Y."/>
            <person name="Tan F."/>
            <person name="Song X."/>
            <person name="Zheng Q."/>
            <person name="Huang R."/>
            <person name="Yang H."/>
            <person name="Du X."/>
            <person name="Chen L."/>
            <person name="Yang M."/>
            <person name="Gaffney P.M."/>
            <person name="Wang S."/>
            <person name="Luo L."/>
            <person name="She Z."/>
            <person name="Ming Y."/>
            <person name="Huang W."/>
            <person name="Zhang S."/>
            <person name="Huang B."/>
            <person name="Zhang Y."/>
            <person name="Qu T."/>
            <person name="Ni P."/>
            <person name="Miao G."/>
            <person name="Wang J."/>
            <person name="Wang Q."/>
            <person name="Steinberg C.E."/>
            <person name="Wang H."/>
            <person name="Li N."/>
            <person name="Qian L."/>
            <person name="Zhang G."/>
            <person name="Li Y."/>
            <person name="Yang H."/>
            <person name="Liu X."/>
            <person name="Wang J."/>
            <person name="Yin Y."/>
            <person name="Wang J."/>
        </authorList>
    </citation>
    <scope>NUCLEOTIDE SEQUENCE [LARGE SCALE GENOMIC DNA]</scope>
    <source>
        <strain evidence="13">05x7-T-G4-1.051#20</strain>
    </source>
</reference>
<dbReference type="PANTHER" id="PTHR11902">
    <property type="entry name" value="ENOLASE"/>
    <property type="match status" value="1"/>
</dbReference>
<evidence type="ECO:0000256" key="5">
    <source>
        <dbReference type="ARBA" id="ARBA00017068"/>
    </source>
</evidence>
<dbReference type="UniPathway" id="UPA00109">
    <property type="reaction ID" value="UER00187"/>
</dbReference>
<evidence type="ECO:0000313" key="13">
    <source>
        <dbReference type="EMBL" id="EKC35734.1"/>
    </source>
</evidence>
<protein>
    <recommendedName>
        <fullName evidence="5">Enolase</fullName>
        <ecNumber evidence="4">4.2.1.11</ecNumber>
    </recommendedName>
    <alternativeName>
        <fullName evidence="9">2-phospho-D-glycerate hydro-lyase</fullName>
    </alternativeName>
    <alternativeName>
        <fullName evidence="10">2-phosphoglycerate dehydratase</fullName>
    </alternativeName>
</protein>
<dbReference type="Pfam" id="PF00113">
    <property type="entry name" value="Enolase_C"/>
    <property type="match status" value="1"/>
</dbReference>
<dbReference type="GO" id="GO:0006096">
    <property type="term" value="P:glycolytic process"/>
    <property type="evidence" value="ECO:0007669"/>
    <property type="project" value="UniProtKB-UniPathway"/>
</dbReference>
<evidence type="ECO:0000256" key="4">
    <source>
        <dbReference type="ARBA" id="ARBA00012058"/>
    </source>
</evidence>
<dbReference type="SUPFAM" id="SSF54826">
    <property type="entry name" value="Enolase N-terminal domain-like"/>
    <property type="match status" value="1"/>
</dbReference>
<dbReference type="GO" id="GO:0004634">
    <property type="term" value="F:phosphopyruvate hydratase activity"/>
    <property type="evidence" value="ECO:0007669"/>
    <property type="project" value="UniProtKB-EC"/>
</dbReference>
<evidence type="ECO:0000256" key="2">
    <source>
        <dbReference type="ARBA" id="ARBA00005031"/>
    </source>
</evidence>
<comment type="pathway">
    <text evidence="2">Carbohydrate degradation; glycolysis; pyruvate from D-glyceraldehyde 3-phosphate: step 4/5.</text>
</comment>
<evidence type="ECO:0000256" key="8">
    <source>
        <dbReference type="ARBA" id="ARBA00023239"/>
    </source>
</evidence>
<evidence type="ECO:0000259" key="12">
    <source>
        <dbReference type="SMART" id="SM01193"/>
    </source>
</evidence>
<dbReference type="PROSITE" id="PS00164">
    <property type="entry name" value="ENOLASE"/>
    <property type="match status" value="2"/>
</dbReference>
<dbReference type="InterPro" id="IPR020811">
    <property type="entry name" value="Enolase_N"/>
</dbReference>
<comment type="cofactor">
    <cofactor evidence="1">
        <name>Mg(2+)</name>
        <dbReference type="ChEBI" id="CHEBI:18420"/>
    </cofactor>
</comment>
<evidence type="ECO:0000259" key="11">
    <source>
        <dbReference type="SMART" id="SM01192"/>
    </source>
</evidence>
<dbReference type="SMART" id="SM01192">
    <property type="entry name" value="Enolase_C"/>
    <property type="match status" value="1"/>
</dbReference>
<keyword evidence="6" id="KW-0460">Magnesium</keyword>
<dbReference type="Gene3D" id="3.30.390.10">
    <property type="entry name" value="Enolase-like, N-terminal domain"/>
    <property type="match status" value="1"/>
</dbReference>
<dbReference type="SUPFAM" id="SSF51604">
    <property type="entry name" value="Enolase C-terminal domain-like"/>
    <property type="match status" value="2"/>
</dbReference>
<dbReference type="GO" id="GO:0000287">
    <property type="term" value="F:magnesium ion binding"/>
    <property type="evidence" value="ECO:0007669"/>
    <property type="project" value="InterPro"/>
</dbReference>
<evidence type="ECO:0000256" key="9">
    <source>
        <dbReference type="ARBA" id="ARBA00031125"/>
    </source>
</evidence>
<dbReference type="NCBIfam" id="TIGR01060">
    <property type="entry name" value="eno"/>
    <property type="match status" value="1"/>
</dbReference>
<name>K1QX37_MAGGI</name>
<evidence type="ECO:0000256" key="1">
    <source>
        <dbReference type="ARBA" id="ARBA00001946"/>
    </source>
</evidence>
<accession>K1QX37</accession>
<dbReference type="EMBL" id="JH816972">
    <property type="protein sequence ID" value="EKC35734.1"/>
    <property type="molecule type" value="Genomic_DNA"/>
</dbReference>
<keyword evidence="7" id="KW-0324">Glycolysis</keyword>
<feature type="domain" description="Enolase C-terminal TIM barrel" evidence="11">
    <location>
        <begin position="199"/>
        <end position="454"/>
    </location>
</feature>
<dbReference type="AlphaFoldDB" id="K1QX37"/>
<evidence type="ECO:0000256" key="6">
    <source>
        <dbReference type="ARBA" id="ARBA00022842"/>
    </source>
</evidence>
<dbReference type="Pfam" id="PF03952">
    <property type="entry name" value="Enolase_N"/>
    <property type="match status" value="1"/>
</dbReference>
<dbReference type="GO" id="GO:0000015">
    <property type="term" value="C:phosphopyruvate hydratase complex"/>
    <property type="evidence" value="ECO:0007669"/>
    <property type="project" value="InterPro"/>
</dbReference>
<dbReference type="SFLD" id="SFLDS00001">
    <property type="entry name" value="Enolase"/>
    <property type="match status" value="1"/>
</dbReference>
<dbReference type="InterPro" id="IPR000941">
    <property type="entry name" value="Enolase"/>
</dbReference>
<feature type="domain" description="Enolase N-terminal" evidence="12">
    <location>
        <begin position="60"/>
        <end position="191"/>
    </location>
</feature>
<gene>
    <name evidence="13" type="ORF">CGI_10022154</name>
</gene>
<keyword evidence="8" id="KW-0456">Lyase</keyword>
<comment type="similarity">
    <text evidence="3">Belongs to the enolase family.</text>
</comment>
<sequence>MQINTGNNIPKAIKTTYEDQLIARHENLRSSLGIPPASTWEGCKQSLETGAPHHLSTMPVSKVFARQIFDSRGNPTVEVDVETEKGMFRAAVPSGASTGIYEALEMRDKDPKFYHGKGVSNAINNVNSVIAPALVKSGLDETNQEAVDKFLLDLDGTENKSKLGANAILGVSLAVCKAGAAKKGVPLYRHIADLAGNKEVILPVPALNVINGGSHAGNKLAMQEFMILPTGASSFKEAMRMGSEVYHHLKSVIKKKYGQDACNVGDEGGFAPNIQDNKEGLDLLVEAIEKAGYTGKIKIGMDVAASEFFKESKYDLDFKNPKSNPADWISSDQLGDLYRQFISNYPIVSIEDPYDQDDWEAYTKLTGSVQIQIVGDDLLVTNPKRVQKGIDVKACNCLLLKVNQIGSVTESIQADDLLVTNPKRVQKGIDVKACNCLLLKVNQIGSVTESIQANGGDRPTTSYGGRAQTVRDTEEYSYDNSSFAVDYEGLSSSDLVESSRSRSKSIVGEKESASDILYRLRYSFLDPDLDSEHVISETQDCLTGQDKLRFKEDILEGIREVCLPMKQKLRIRRTILTKAWILAYFGSTVASYFTFLRTLFFLNLVTGIILFSFIGVPQITTGAFLLDLDDKGNTFGHFDAVDGFSLPLSYFLTWIAVNLLTVLYLASSMYLRYRRSKLSDTGSDFPFTWSMFCYFDFTINTKAGVKDHLKAFCTDLKEKIREEKSLEVVAWLKKLQIYFLRLVSNVIVLGLLGGSGYLIYYVAQQEADERDVDFNDNFKELAKEIYERYRLAAVVAILKLVVPSIFKLLVKMESYQPRTELKFTLARTTFFHYASLIVFITSLTKKADCIDGQEPQITSTPSSVPSNHSTNNSTSCATNQCWENIVGEEIFKLILVDLGVCIAVGILFDVLIAVFVRTRTCCCKMDYSEFVVTSNVLDLVYGQGLVWLGLYFSPLMALVAVVKLFIVFYFRYFVARFANIPPKKMFRASRSGSFYLFLLLITWILCFIPVVYILIEKTPSVDCGPFAKKDRAYKVIDFLDSLDDLPSWLSWVKDALDYIATAIVIIPVIVVLILLVLYYRVKSSSYSALIQELRRQLVFERKIERKKVFAKALSVPALGSLGKTTGSAVTGEMSRKTSAVTFTA</sequence>
<dbReference type="SMART" id="SM01193">
    <property type="entry name" value="Enolase_N"/>
    <property type="match status" value="1"/>
</dbReference>
<dbReference type="InterPro" id="IPR020810">
    <property type="entry name" value="Enolase_C"/>
</dbReference>
<dbReference type="GO" id="GO:0016020">
    <property type="term" value="C:membrane"/>
    <property type="evidence" value="ECO:0007669"/>
    <property type="project" value="InterPro"/>
</dbReference>
<dbReference type="SFLD" id="SFLDF00002">
    <property type="entry name" value="enolase"/>
    <property type="match status" value="1"/>
</dbReference>
<dbReference type="InterPro" id="IPR036849">
    <property type="entry name" value="Enolase-like_C_sf"/>
</dbReference>
<dbReference type="Pfam" id="PF07810">
    <property type="entry name" value="TMC"/>
    <property type="match status" value="1"/>
</dbReference>